<accession>A0AAD6AN33</accession>
<dbReference type="Proteomes" id="UP001219934">
    <property type="component" value="Unassembled WGS sequence"/>
</dbReference>
<name>A0AAD6AN33_9TELE</name>
<protein>
    <submittedName>
        <fullName evidence="2">Uncharacterized protein</fullName>
    </submittedName>
</protein>
<dbReference type="EMBL" id="JAPTMU010000018">
    <property type="protein sequence ID" value="KAJ4927756.1"/>
    <property type="molecule type" value="Genomic_DNA"/>
</dbReference>
<feature type="compositionally biased region" description="Polar residues" evidence="1">
    <location>
        <begin position="12"/>
        <end position="30"/>
    </location>
</feature>
<evidence type="ECO:0000313" key="2">
    <source>
        <dbReference type="EMBL" id="KAJ4927756.1"/>
    </source>
</evidence>
<organism evidence="2 3">
    <name type="scientific">Pogonophryne albipinna</name>
    <dbReference type="NCBI Taxonomy" id="1090488"/>
    <lineage>
        <taxon>Eukaryota</taxon>
        <taxon>Metazoa</taxon>
        <taxon>Chordata</taxon>
        <taxon>Craniata</taxon>
        <taxon>Vertebrata</taxon>
        <taxon>Euteleostomi</taxon>
        <taxon>Actinopterygii</taxon>
        <taxon>Neopterygii</taxon>
        <taxon>Teleostei</taxon>
        <taxon>Neoteleostei</taxon>
        <taxon>Acanthomorphata</taxon>
        <taxon>Eupercaria</taxon>
        <taxon>Perciformes</taxon>
        <taxon>Notothenioidei</taxon>
        <taxon>Pogonophryne</taxon>
    </lineage>
</organism>
<sequence>TASLSHAGAHTQPFSNGNSPDVQRQGSSPGVGNHKHTNTYSPGSCLQNTEPASGRIRDSSIRKVHVYGRLAGALQATGSLTHTKRRAGKQSVCSLNRGTANTVSGGPYCMDGKAEDNSEDKPDAIQ</sequence>
<proteinExistence type="predicted"/>
<feature type="compositionally biased region" description="Basic and acidic residues" evidence="1">
    <location>
        <begin position="112"/>
        <end position="126"/>
    </location>
</feature>
<feature type="region of interest" description="Disordered" evidence="1">
    <location>
        <begin position="81"/>
        <end position="126"/>
    </location>
</feature>
<evidence type="ECO:0000256" key="1">
    <source>
        <dbReference type="SAM" id="MobiDB-lite"/>
    </source>
</evidence>
<keyword evidence="3" id="KW-1185">Reference proteome</keyword>
<reference evidence="2" key="1">
    <citation type="submission" date="2022-11" db="EMBL/GenBank/DDBJ databases">
        <title>Chromosome-level genome of Pogonophryne albipinna.</title>
        <authorList>
            <person name="Jo E."/>
        </authorList>
    </citation>
    <scope>NUCLEOTIDE SEQUENCE</scope>
    <source>
        <strain evidence="2">SGF0006</strain>
        <tissue evidence="2">Muscle</tissue>
    </source>
</reference>
<evidence type="ECO:0000313" key="3">
    <source>
        <dbReference type="Proteomes" id="UP001219934"/>
    </source>
</evidence>
<feature type="compositionally biased region" description="Polar residues" evidence="1">
    <location>
        <begin position="38"/>
        <end position="51"/>
    </location>
</feature>
<feature type="non-terminal residue" evidence="2">
    <location>
        <position position="1"/>
    </location>
</feature>
<gene>
    <name evidence="2" type="ORF">JOQ06_015558</name>
</gene>
<feature type="compositionally biased region" description="Polar residues" evidence="1">
    <location>
        <begin position="91"/>
        <end position="104"/>
    </location>
</feature>
<dbReference type="AlphaFoldDB" id="A0AAD6AN33"/>
<feature type="region of interest" description="Disordered" evidence="1">
    <location>
        <begin position="1"/>
        <end position="59"/>
    </location>
</feature>
<comment type="caution">
    <text evidence="2">The sequence shown here is derived from an EMBL/GenBank/DDBJ whole genome shotgun (WGS) entry which is preliminary data.</text>
</comment>
<feature type="non-terminal residue" evidence="2">
    <location>
        <position position="126"/>
    </location>
</feature>